<gene>
    <name evidence="1" type="ORF">HNR31_002371</name>
</gene>
<accession>A0A7V9Z7T4</accession>
<organism evidence="1 2">
    <name type="scientific">Thermaerobacillus caldiproteolyticus</name>
    <dbReference type="NCBI Taxonomy" id="247480"/>
    <lineage>
        <taxon>Bacteria</taxon>
        <taxon>Bacillati</taxon>
        <taxon>Bacillota</taxon>
        <taxon>Bacilli</taxon>
        <taxon>Bacillales</taxon>
        <taxon>Anoxybacillaceae</taxon>
        <taxon>Thermaerobacillus</taxon>
    </lineage>
</organism>
<evidence type="ECO:0000313" key="2">
    <source>
        <dbReference type="Proteomes" id="UP000523087"/>
    </source>
</evidence>
<reference evidence="1 2" key="1">
    <citation type="submission" date="2020-07" db="EMBL/GenBank/DDBJ databases">
        <title>Genomic Encyclopedia of Type Strains, Phase IV (KMG-IV): sequencing the most valuable type-strain genomes for metagenomic binning, comparative biology and taxonomic classification.</title>
        <authorList>
            <person name="Goeker M."/>
        </authorList>
    </citation>
    <scope>NUCLEOTIDE SEQUENCE [LARGE SCALE GENOMIC DNA]</scope>
    <source>
        <strain evidence="1 2">DSM 15730</strain>
    </source>
</reference>
<evidence type="ECO:0000313" key="1">
    <source>
        <dbReference type="EMBL" id="MBA2875581.1"/>
    </source>
</evidence>
<keyword evidence="2" id="KW-1185">Reference proteome</keyword>
<sequence length="33" mass="3859">MKRIETMEHTVKQTMETLPETMVFRVTNETSGC</sequence>
<protein>
    <submittedName>
        <fullName evidence="1">Uncharacterized protein</fullName>
    </submittedName>
</protein>
<comment type="caution">
    <text evidence="1">The sequence shown here is derived from an EMBL/GenBank/DDBJ whole genome shotgun (WGS) entry which is preliminary data.</text>
</comment>
<dbReference type="EMBL" id="JACDUT010000007">
    <property type="protein sequence ID" value="MBA2875581.1"/>
    <property type="molecule type" value="Genomic_DNA"/>
</dbReference>
<name>A0A7V9Z7T4_9BACL</name>
<dbReference type="AlphaFoldDB" id="A0A7V9Z7T4"/>
<dbReference type="Proteomes" id="UP000523087">
    <property type="component" value="Unassembled WGS sequence"/>
</dbReference>
<proteinExistence type="predicted"/>